<dbReference type="Gene3D" id="2.60.40.1080">
    <property type="match status" value="1"/>
</dbReference>
<dbReference type="InterPro" id="IPR008964">
    <property type="entry name" value="Invasin/intimin_cell_adhesion"/>
</dbReference>
<dbReference type="InterPro" id="IPR005084">
    <property type="entry name" value="CBM6"/>
</dbReference>
<accession>A0A5J4RZK1</accession>
<evidence type="ECO:0000313" key="2">
    <source>
        <dbReference type="EMBL" id="KAA6339327.1"/>
    </source>
</evidence>
<name>A0A5J4RZK1_9ZZZZ</name>
<dbReference type="InterPro" id="IPR003343">
    <property type="entry name" value="Big_2"/>
</dbReference>
<reference evidence="2" key="1">
    <citation type="submission" date="2019-03" db="EMBL/GenBank/DDBJ databases">
        <title>Single cell metagenomics reveals metabolic interactions within the superorganism composed of flagellate Streblomastix strix and complex community of Bacteroidetes bacteria on its surface.</title>
        <authorList>
            <person name="Treitli S.C."/>
            <person name="Kolisko M."/>
            <person name="Husnik F."/>
            <person name="Keeling P."/>
            <person name="Hampl V."/>
        </authorList>
    </citation>
    <scope>NUCLEOTIDE SEQUENCE</scope>
    <source>
        <strain evidence="2">STM</strain>
    </source>
</reference>
<dbReference type="AlphaFoldDB" id="A0A5J4RZK1"/>
<protein>
    <recommendedName>
        <fullName evidence="1">CBM6 domain-containing protein</fullName>
    </recommendedName>
</protein>
<dbReference type="SUPFAM" id="SSF49373">
    <property type="entry name" value="Invasin/intimin cell-adhesion fragments"/>
    <property type="match status" value="1"/>
</dbReference>
<dbReference type="PROSITE" id="PS51175">
    <property type="entry name" value="CBM6"/>
    <property type="match status" value="1"/>
</dbReference>
<dbReference type="Pfam" id="PF02368">
    <property type="entry name" value="Big_2"/>
    <property type="match status" value="1"/>
</dbReference>
<gene>
    <name evidence="2" type="ORF">EZS27_012734</name>
</gene>
<proteinExistence type="predicted"/>
<dbReference type="GO" id="GO:0030246">
    <property type="term" value="F:carbohydrate binding"/>
    <property type="evidence" value="ECO:0007669"/>
    <property type="project" value="InterPro"/>
</dbReference>
<comment type="caution">
    <text evidence="2">The sequence shown here is derived from an EMBL/GenBank/DDBJ whole genome shotgun (WGS) entry which is preliminary data.</text>
</comment>
<dbReference type="InterPro" id="IPR008979">
    <property type="entry name" value="Galactose-bd-like_sf"/>
</dbReference>
<dbReference type="SUPFAM" id="SSF49785">
    <property type="entry name" value="Galactose-binding domain-like"/>
    <property type="match status" value="1"/>
</dbReference>
<sequence>MEKKINLFKFVLFLSAICVFVFHGCAPEKEYDYEKLLYLNQKSLNLFFGDTIGVKASPSDATVWTSEDQSVAIVSANGLVEAKGVGETFIVATQGEIKKRLPVKVTIPVVDDSAIRTWHNRAGIELRIDSERIKAVHVVSEDGSLTAQIDVDYLPGTYSAYFGDLSDRRYVFNVICIDRYDNEAVPIELSVIVKSLNVAQRISTAFGNGLLCGWNEIGDEVEFNFTKKEGTPGSLIVPVSAGGYTYAFSTEIDYSKPITFSSLWEPQLGATESIRSEVQPLTLNNTLTHFLSSTASGVISGKEFDMGGDGVGFHDSDTNNQGGTYRGSIGDTQSEGCDVEGGGNIGFTTAGEWVMYTVDVLDEGDYEGDYYISVNGTGAKCHFEIDGDASSSVTELANNSNWSDWRYYFEKQGITPPVFHLTKGIHKIKFAFDSGNFNYNGIRFRWKQP</sequence>
<dbReference type="Gene3D" id="2.60.120.260">
    <property type="entry name" value="Galactose-binding domain-like"/>
    <property type="match status" value="1"/>
</dbReference>
<dbReference type="CDD" id="cd04080">
    <property type="entry name" value="CBM6_cellulase-like"/>
    <property type="match status" value="1"/>
</dbReference>
<dbReference type="EMBL" id="SNRY01000545">
    <property type="protein sequence ID" value="KAA6339327.1"/>
    <property type="molecule type" value="Genomic_DNA"/>
</dbReference>
<feature type="domain" description="CBM6" evidence="1">
    <location>
        <begin position="311"/>
        <end position="445"/>
    </location>
</feature>
<organism evidence="2">
    <name type="scientific">termite gut metagenome</name>
    <dbReference type="NCBI Taxonomy" id="433724"/>
    <lineage>
        <taxon>unclassified sequences</taxon>
        <taxon>metagenomes</taxon>
        <taxon>organismal metagenomes</taxon>
    </lineage>
</organism>
<evidence type="ECO:0000259" key="1">
    <source>
        <dbReference type="PROSITE" id="PS51175"/>
    </source>
</evidence>
<dbReference type="Pfam" id="PF03422">
    <property type="entry name" value="CBM_6"/>
    <property type="match status" value="1"/>
</dbReference>